<name>A0AA40B379_9PEZI</name>
<evidence type="ECO:0000313" key="3">
    <source>
        <dbReference type="Proteomes" id="UP001172101"/>
    </source>
</evidence>
<dbReference type="EMBL" id="JAUIRO010000002">
    <property type="protein sequence ID" value="KAK0726824.1"/>
    <property type="molecule type" value="Genomic_DNA"/>
</dbReference>
<gene>
    <name evidence="2" type="ORF">B0T26DRAFT_691889</name>
</gene>
<keyword evidence="3" id="KW-1185">Reference proteome</keyword>
<proteinExistence type="predicted"/>
<dbReference type="RefSeq" id="XP_060299680.1">
    <property type="nucleotide sequence ID" value="XM_060441148.1"/>
</dbReference>
<reference evidence="2" key="1">
    <citation type="submission" date="2023-06" db="EMBL/GenBank/DDBJ databases">
        <title>Genome-scale phylogeny and comparative genomics of the fungal order Sordariales.</title>
        <authorList>
            <consortium name="Lawrence Berkeley National Laboratory"/>
            <person name="Hensen N."/>
            <person name="Bonometti L."/>
            <person name="Westerberg I."/>
            <person name="Brannstrom I.O."/>
            <person name="Guillou S."/>
            <person name="Cros-Aarteil S."/>
            <person name="Calhoun S."/>
            <person name="Haridas S."/>
            <person name="Kuo A."/>
            <person name="Mondo S."/>
            <person name="Pangilinan J."/>
            <person name="Riley R."/>
            <person name="LaButti K."/>
            <person name="Andreopoulos B."/>
            <person name="Lipzen A."/>
            <person name="Chen C."/>
            <person name="Yanf M."/>
            <person name="Daum C."/>
            <person name="Ng V."/>
            <person name="Clum A."/>
            <person name="Steindorff A."/>
            <person name="Ohm R."/>
            <person name="Martin F."/>
            <person name="Silar P."/>
            <person name="Natvig D."/>
            <person name="Lalanne C."/>
            <person name="Gautier V."/>
            <person name="Ament-velasquez S.L."/>
            <person name="Kruys A."/>
            <person name="Hutchinson M.I."/>
            <person name="Powell A.J."/>
            <person name="Barry K."/>
            <person name="Miller A.N."/>
            <person name="Grigoriev I.V."/>
            <person name="Debuchy R."/>
            <person name="Gladieux P."/>
            <person name="Thoren M.H."/>
            <person name="Johannesson H."/>
        </authorList>
    </citation>
    <scope>NUCLEOTIDE SEQUENCE</scope>
    <source>
        <strain evidence="2">SMH2392-1A</strain>
    </source>
</reference>
<evidence type="ECO:0000313" key="2">
    <source>
        <dbReference type="EMBL" id="KAK0726824.1"/>
    </source>
</evidence>
<sequence length="56" mass="6042">MGCVTDHGSSIAQSVLQTTLACMRTKSGMTAGSRNGRSRPVQQEPRPTALPRMILR</sequence>
<feature type="region of interest" description="Disordered" evidence="1">
    <location>
        <begin position="26"/>
        <end position="56"/>
    </location>
</feature>
<dbReference type="GeneID" id="85324418"/>
<comment type="caution">
    <text evidence="2">The sequence shown here is derived from an EMBL/GenBank/DDBJ whole genome shotgun (WGS) entry which is preliminary data.</text>
</comment>
<organism evidence="2 3">
    <name type="scientific">Lasiosphaeria miniovina</name>
    <dbReference type="NCBI Taxonomy" id="1954250"/>
    <lineage>
        <taxon>Eukaryota</taxon>
        <taxon>Fungi</taxon>
        <taxon>Dikarya</taxon>
        <taxon>Ascomycota</taxon>
        <taxon>Pezizomycotina</taxon>
        <taxon>Sordariomycetes</taxon>
        <taxon>Sordariomycetidae</taxon>
        <taxon>Sordariales</taxon>
        <taxon>Lasiosphaeriaceae</taxon>
        <taxon>Lasiosphaeria</taxon>
    </lineage>
</organism>
<dbReference type="AlphaFoldDB" id="A0AA40B379"/>
<dbReference type="Proteomes" id="UP001172101">
    <property type="component" value="Unassembled WGS sequence"/>
</dbReference>
<protein>
    <submittedName>
        <fullName evidence="2">Uncharacterized protein</fullName>
    </submittedName>
</protein>
<evidence type="ECO:0000256" key="1">
    <source>
        <dbReference type="SAM" id="MobiDB-lite"/>
    </source>
</evidence>
<accession>A0AA40B379</accession>